<dbReference type="AlphaFoldDB" id="A0A0L7LIN7"/>
<name>A0A0L7LIN7_OPEBR</name>
<keyword evidence="3" id="KW-1185">Reference proteome</keyword>
<dbReference type="EMBL" id="JTDY01000951">
    <property type="protein sequence ID" value="KOB75317.1"/>
    <property type="molecule type" value="Genomic_DNA"/>
</dbReference>
<sequence length="462" mass="53510">MDESVCIICNKADDKQVYAIKKAALNRLVVSSKKRIDNKYKKFETLTSAFIHRSCQSQYNDETAIATFCSSSQKKAKEGKEVIKDALGFNFESHCFICGGFFGNISKEKISCVQSNDTRDNILQYIKKQNTINDFDKKISARLQNVPDLVAVKVHYHTASMANFYNKRTERKRGRSACENTKIFFNYLIDYIVDNETECQFSVNEIKEGFSGDLPDYTTIKNKLKEHFQNDIEYHLIKRDMIILYNNGTASKKLCKDWYEKRLKSKEDERTRIVEMAAEIVLEDIRSKVYDMNYYETLDIDEGNLFKDVPKTLQVFLNVLQTWLGNELTATDWGWKQFQRGIMLKFTQKELIPEIFFKTICCSCETGCNSLKCGCRKHGLKCTNLCSNCHGSENCSNIEEETYEEVNDSEEIVEEEPTQSGNNVGEEEGDSHEDFEDLLESEMFDESNDEEMPSKRQKLMDK</sequence>
<organism evidence="2 3">
    <name type="scientific">Operophtera brumata</name>
    <name type="common">Winter moth</name>
    <name type="synonym">Phalaena brumata</name>
    <dbReference type="NCBI Taxonomy" id="104452"/>
    <lineage>
        <taxon>Eukaryota</taxon>
        <taxon>Metazoa</taxon>
        <taxon>Ecdysozoa</taxon>
        <taxon>Arthropoda</taxon>
        <taxon>Hexapoda</taxon>
        <taxon>Insecta</taxon>
        <taxon>Pterygota</taxon>
        <taxon>Neoptera</taxon>
        <taxon>Endopterygota</taxon>
        <taxon>Lepidoptera</taxon>
        <taxon>Glossata</taxon>
        <taxon>Ditrysia</taxon>
        <taxon>Geometroidea</taxon>
        <taxon>Geometridae</taxon>
        <taxon>Larentiinae</taxon>
        <taxon>Operophtera</taxon>
    </lineage>
</organism>
<proteinExistence type="predicted"/>
<accession>A0A0L7LIN7</accession>
<feature type="compositionally biased region" description="Basic and acidic residues" evidence="1">
    <location>
        <begin position="452"/>
        <end position="462"/>
    </location>
</feature>
<gene>
    <name evidence="2" type="ORF">OBRU01_06651</name>
</gene>
<feature type="region of interest" description="Disordered" evidence="1">
    <location>
        <begin position="406"/>
        <end position="462"/>
    </location>
</feature>
<evidence type="ECO:0000313" key="3">
    <source>
        <dbReference type="Proteomes" id="UP000037510"/>
    </source>
</evidence>
<protein>
    <recommendedName>
        <fullName evidence="4">Tesmin/TSO1-like CXC domain-containing protein</fullName>
    </recommendedName>
</protein>
<reference evidence="2 3" key="1">
    <citation type="journal article" date="2015" name="Genome Biol. Evol.">
        <title>The genome of winter moth (Operophtera brumata) provides a genomic perspective on sexual dimorphism and phenology.</title>
        <authorList>
            <person name="Derks M.F."/>
            <person name="Smit S."/>
            <person name="Salis L."/>
            <person name="Schijlen E."/>
            <person name="Bossers A."/>
            <person name="Mateman C."/>
            <person name="Pijl A.S."/>
            <person name="de Ridder D."/>
            <person name="Groenen M.A."/>
            <person name="Visser M.E."/>
            <person name="Megens H.J."/>
        </authorList>
    </citation>
    <scope>NUCLEOTIDE SEQUENCE [LARGE SCALE GENOMIC DNA]</scope>
    <source>
        <strain evidence="2">WM2013NL</strain>
        <tissue evidence="2">Head and thorax</tissue>
    </source>
</reference>
<evidence type="ECO:0000256" key="1">
    <source>
        <dbReference type="SAM" id="MobiDB-lite"/>
    </source>
</evidence>
<evidence type="ECO:0008006" key="4">
    <source>
        <dbReference type="Google" id="ProtNLM"/>
    </source>
</evidence>
<feature type="compositionally biased region" description="Acidic residues" evidence="1">
    <location>
        <begin position="425"/>
        <end position="451"/>
    </location>
</feature>
<dbReference type="STRING" id="104452.A0A0L7LIN7"/>
<evidence type="ECO:0000313" key="2">
    <source>
        <dbReference type="EMBL" id="KOB75317.1"/>
    </source>
</evidence>
<dbReference type="Proteomes" id="UP000037510">
    <property type="component" value="Unassembled WGS sequence"/>
</dbReference>
<comment type="caution">
    <text evidence="2">The sequence shown here is derived from an EMBL/GenBank/DDBJ whole genome shotgun (WGS) entry which is preliminary data.</text>
</comment>
<feature type="compositionally biased region" description="Acidic residues" evidence="1">
    <location>
        <begin position="406"/>
        <end position="417"/>
    </location>
</feature>